<dbReference type="Proteomes" id="UP000585474">
    <property type="component" value="Unassembled WGS sequence"/>
</dbReference>
<organism evidence="4 5">
    <name type="scientific">Actinidia rufa</name>
    <dbReference type="NCBI Taxonomy" id="165716"/>
    <lineage>
        <taxon>Eukaryota</taxon>
        <taxon>Viridiplantae</taxon>
        <taxon>Streptophyta</taxon>
        <taxon>Embryophyta</taxon>
        <taxon>Tracheophyta</taxon>
        <taxon>Spermatophyta</taxon>
        <taxon>Magnoliopsida</taxon>
        <taxon>eudicotyledons</taxon>
        <taxon>Gunneridae</taxon>
        <taxon>Pentapetalae</taxon>
        <taxon>asterids</taxon>
        <taxon>Ericales</taxon>
        <taxon>Actinidiaceae</taxon>
        <taxon>Actinidia</taxon>
    </lineage>
</organism>
<accession>A0A7J0G0Q7</accession>
<name>A0A7J0G0Q7_9ERIC</name>
<dbReference type="PANTHER" id="PTHR13620:SF121">
    <property type="entry name" value="EMB|CAB82946.1-RELATED"/>
    <property type="match status" value="1"/>
</dbReference>
<dbReference type="GO" id="GO:0003676">
    <property type="term" value="F:nucleic acid binding"/>
    <property type="evidence" value="ECO:0007669"/>
    <property type="project" value="InterPro"/>
</dbReference>
<dbReference type="OrthoDB" id="446462at2759"/>
<dbReference type="GO" id="GO:0005737">
    <property type="term" value="C:cytoplasm"/>
    <property type="evidence" value="ECO:0007669"/>
    <property type="project" value="TreeGrafter"/>
</dbReference>
<evidence type="ECO:0000313" key="5">
    <source>
        <dbReference type="Proteomes" id="UP000585474"/>
    </source>
</evidence>
<keyword evidence="5" id="KW-1185">Reference proteome</keyword>
<reference evidence="4 5" key="1">
    <citation type="submission" date="2019-07" db="EMBL/GenBank/DDBJ databases">
        <title>De Novo Assembly of kiwifruit Actinidia rufa.</title>
        <authorList>
            <person name="Sugita-Konishi S."/>
            <person name="Sato K."/>
            <person name="Mori E."/>
            <person name="Abe Y."/>
            <person name="Kisaki G."/>
            <person name="Hamano K."/>
            <person name="Suezawa K."/>
            <person name="Otani M."/>
            <person name="Fukuda T."/>
            <person name="Manabe T."/>
            <person name="Gomi K."/>
            <person name="Tabuchi M."/>
            <person name="Akimitsu K."/>
            <person name="Kataoka I."/>
        </authorList>
    </citation>
    <scope>NUCLEOTIDE SEQUENCE [LARGE SCALE GENOMIC DNA]</scope>
    <source>
        <strain evidence="5">cv. Fuchu</strain>
    </source>
</reference>
<dbReference type="SUPFAM" id="SSF53098">
    <property type="entry name" value="Ribonuclease H-like"/>
    <property type="match status" value="1"/>
</dbReference>
<keyword evidence="1" id="KW-0540">Nuclease</keyword>
<dbReference type="Pfam" id="PF01612">
    <property type="entry name" value="DNA_pol_A_exo1"/>
    <property type="match status" value="1"/>
</dbReference>
<gene>
    <name evidence="4" type="ORF">Acr_17g0000830</name>
</gene>
<dbReference type="GO" id="GO:0008408">
    <property type="term" value="F:3'-5' exonuclease activity"/>
    <property type="evidence" value="ECO:0007669"/>
    <property type="project" value="InterPro"/>
</dbReference>
<dbReference type="PANTHER" id="PTHR13620">
    <property type="entry name" value="3-5 EXONUCLEASE"/>
    <property type="match status" value="1"/>
</dbReference>
<keyword evidence="2" id="KW-0378">Hydrolase</keyword>
<feature type="domain" description="3'-5' exonuclease" evidence="3">
    <location>
        <begin position="32"/>
        <end position="197"/>
    </location>
</feature>
<dbReference type="AlphaFoldDB" id="A0A7J0G0Q7"/>
<sequence>MEMEWIKHWVSFSCETIETAVADRASIADDWLQNIKSTHSGHQIIVGLDCKFNPHRITSMSGKIATLQLCLGTKCLILQLLYMDHFPQSIKGFLSDPNITFVGVELYESTEKLWNEYELFCSQKADVLALVKFWFPISFRGKPSLRAIGHELAGLCMQKTKKPYKCDWESRVLDEQLIEHACIDAYACYRIAHKLLQDV</sequence>
<dbReference type="InterPro" id="IPR012337">
    <property type="entry name" value="RNaseH-like_sf"/>
</dbReference>
<dbReference type="EMBL" id="BJWL01000017">
    <property type="protein sequence ID" value="GFZ04511.1"/>
    <property type="molecule type" value="Genomic_DNA"/>
</dbReference>
<comment type="caution">
    <text evidence="4">The sequence shown here is derived from an EMBL/GenBank/DDBJ whole genome shotgun (WGS) entry which is preliminary data.</text>
</comment>
<evidence type="ECO:0000256" key="1">
    <source>
        <dbReference type="ARBA" id="ARBA00022722"/>
    </source>
</evidence>
<dbReference type="InterPro" id="IPR036397">
    <property type="entry name" value="RNaseH_sf"/>
</dbReference>
<dbReference type="GO" id="GO:0005634">
    <property type="term" value="C:nucleus"/>
    <property type="evidence" value="ECO:0007669"/>
    <property type="project" value="TreeGrafter"/>
</dbReference>
<dbReference type="GO" id="GO:0006139">
    <property type="term" value="P:nucleobase-containing compound metabolic process"/>
    <property type="evidence" value="ECO:0007669"/>
    <property type="project" value="InterPro"/>
</dbReference>
<evidence type="ECO:0000259" key="3">
    <source>
        <dbReference type="Pfam" id="PF01612"/>
    </source>
</evidence>
<proteinExistence type="predicted"/>
<evidence type="ECO:0000313" key="4">
    <source>
        <dbReference type="EMBL" id="GFZ04511.1"/>
    </source>
</evidence>
<dbReference type="InterPro" id="IPR051132">
    <property type="entry name" value="3-5_Exonuclease_domain"/>
</dbReference>
<dbReference type="CDD" id="cd06141">
    <property type="entry name" value="WRN_exo"/>
    <property type="match status" value="1"/>
</dbReference>
<protein>
    <recommendedName>
        <fullName evidence="3">3'-5' exonuclease domain-containing protein</fullName>
    </recommendedName>
</protein>
<evidence type="ECO:0000256" key="2">
    <source>
        <dbReference type="ARBA" id="ARBA00022801"/>
    </source>
</evidence>
<dbReference type="InterPro" id="IPR002562">
    <property type="entry name" value="3'-5'_exonuclease_dom"/>
</dbReference>
<dbReference type="Gene3D" id="3.30.420.10">
    <property type="entry name" value="Ribonuclease H-like superfamily/Ribonuclease H"/>
    <property type="match status" value="1"/>
</dbReference>